<dbReference type="AlphaFoldDB" id="A0A1Y5N8D0"/>
<protein>
    <submittedName>
        <fullName evidence="1">Uncharacterized protein</fullName>
    </submittedName>
</protein>
<sequence>MKKSFILSLVASLCLANVYIKTQGDVIYTIDGQTSTKTEVRDGSTIKFESGNGKLFLTDTVSNQDIELSKPGQSHTAEVAQTIFGEIKAFFTAKVEVEQKGAFTRGGDCLVFKISTDTLPINQNAHTLKYYQNDKLVYTCKVDECFTQKKIKSKSGDIIRILDKDGYDIYCLRIEK</sequence>
<proteinExistence type="predicted"/>
<gene>
    <name evidence="1" type="ORF">B9N60_06680</name>
</gene>
<dbReference type="RefSeq" id="WP_087581778.1">
    <property type="nucleotide sequence ID" value="NZ_CABPVM010000003.1"/>
</dbReference>
<dbReference type="Proteomes" id="UP000195893">
    <property type="component" value="Unassembled WGS sequence"/>
</dbReference>
<reference evidence="1 2" key="1">
    <citation type="submission" date="2017-04" db="EMBL/GenBank/DDBJ databases">
        <title>Complete genome of Campylobacter concisus ATCC 33237T and draft genomes for an additional eight well characterized C. concisus strains.</title>
        <authorList>
            <person name="Cornelius A.J."/>
            <person name="Miller W.G."/>
            <person name="Lastovica A.J."/>
            <person name="On S.L."/>
            <person name="French N.P."/>
            <person name="Vandenberg O."/>
            <person name="Biggs P.J."/>
        </authorList>
    </citation>
    <scope>NUCLEOTIDE SEQUENCE [LARGE SCALE GENOMIC DNA]</scope>
    <source>
        <strain evidence="1 2">Lasto127.99</strain>
    </source>
</reference>
<accession>A0A1Y5N8D0</accession>
<name>A0A1Y5N8D0_9BACT</name>
<dbReference type="EMBL" id="NDYQ01000009">
    <property type="protein sequence ID" value="OUT17140.1"/>
    <property type="molecule type" value="Genomic_DNA"/>
</dbReference>
<evidence type="ECO:0000313" key="1">
    <source>
        <dbReference type="EMBL" id="OUT17140.1"/>
    </source>
</evidence>
<comment type="caution">
    <text evidence="1">The sequence shown here is derived from an EMBL/GenBank/DDBJ whole genome shotgun (WGS) entry which is preliminary data.</text>
</comment>
<evidence type="ECO:0000313" key="2">
    <source>
        <dbReference type="Proteomes" id="UP000195893"/>
    </source>
</evidence>
<organism evidence="1 2">
    <name type="scientific">Campylobacter concisus</name>
    <dbReference type="NCBI Taxonomy" id="199"/>
    <lineage>
        <taxon>Bacteria</taxon>
        <taxon>Pseudomonadati</taxon>
        <taxon>Campylobacterota</taxon>
        <taxon>Epsilonproteobacteria</taxon>
        <taxon>Campylobacterales</taxon>
        <taxon>Campylobacteraceae</taxon>
        <taxon>Campylobacter</taxon>
    </lineage>
</organism>